<dbReference type="AlphaFoldDB" id="C6I025"/>
<dbReference type="CDD" id="cd06170">
    <property type="entry name" value="LuxR_C_like"/>
    <property type="match status" value="1"/>
</dbReference>
<dbReference type="PANTHER" id="PTHR43214">
    <property type="entry name" value="TWO-COMPONENT RESPONSE REGULATOR"/>
    <property type="match status" value="1"/>
</dbReference>
<dbReference type="Pfam" id="PF00072">
    <property type="entry name" value="Response_reg"/>
    <property type="match status" value="1"/>
</dbReference>
<dbReference type="CDD" id="cd17535">
    <property type="entry name" value="REC_NarL-like"/>
    <property type="match status" value="1"/>
</dbReference>
<dbReference type="PROSITE" id="PS50110">
    <property type="entry name" value="RESPONSE_REGULATORY"/>
    <property type="match status" value="1"/>
</dbReference>
<sequence>MTRVFLVEDHPLMRQGLVAALGQVPEIAILGEAESGEEALAALLPPEGETPPPAERTPDVVVMDIGLPGLSGIETTRRLKAARPDLRILMFTVHQLEGEIFGAFSSGADGYCLKDSELDSLILGIQAVALGSLYVDPRIAHLAIRRILSSPAPETETPLSARETEVLRLLAEGQSNRDIAVALGISVSTVKAHIQSILVKLSAATRADAAVKAFRKGWI</sequence>
<dbReference type="EMBL" id="GG693884">
    <property type="protein sequence ID" value="EES51805.1"/>
    <property type="molecule type" value="Genomic_DNA"/>
</dbReference>
<keyword evidence="1 3" id="KW-0597">Phosphoprotein</keyword>
<evidence type="ECO:0000256" key="2">
    <source>
        <dbReference type="ARBA" id="ARBA00023125"/>
    </source>
</evidence>
<dbReference type="Proteomes" id="UP000009374">
    <property type="component" value="Unassembled WGS sequence"/>
</dbReference>
<dbReference type="PROSITE" id="PS00622">
    <property type="entry name" value="HTH_LUXR_1"/>
    <property type="match status" value="1"/>
</dbReference>
<dbReference type="GO" id="GO:0003677">
    <property type="term" value="F:DNA binding"/>
    <property type="evidence" value="ECO:0007669"/>
    <property type="project" value="UniProtKB-KW"/>
</dbReference>
<dbReference type="SMART" id="SM00421">
    <property type="entry name" value="HTH_LUXR"/>
    <property type="match status" value="1"/>
</dbReference>
<evidence type="ECO:0000313" key="7">
    <source>
        <dbReference type="Proteomes" id="UP000009374"/>
    </source>
</evidence>
<proteinExistence type="predicted"/>
<evidence type="ECO:0000313" key="6">
    <source>
        <dbReference type="EMBL" id="EES51805.1"/>
    </source>
</evidence>
<evidence type="ECO:0000256" key="3">
    <source>
        <dbReference type="PROSITE-ProRule" id="PRU00169"/>
    </source>
</evidence>
<feature type="domain" description="Response regulatory" evidence="5">
    <location>
        <begin position="3"/>
        <end position="129"/>
    </location>
</feature>
<dbReference type="SMART" id="SM00448">
    <property type="entry name" value="REC"/>
    <property type="match status" value="1"/>
</dbReference>
<dbReference type="GO" id="GO:0000160">
    <property type="term" value="P:phosphorelay signal transduction system"/>
    <property type="evidence" value="ECO:0007669"/>
    <property type="project" value="InterPro"/>
</dbReference>
<dbReference type="PROSITE" id="PS50043">
    <property type="entry name" value="HTH_LUXR_2"/>
    <property type="match status" value="1"/>
</dbReference>
<reference evidence="6 7" key="1">
    <citation type="journal article" date="2009" name="Appl. Environ. Microbiol.">
        <title>Community genomic and proteomic analyses of chemoautotrophic iron-oxidizing "Leptospirillum rubarum" (Group II) and "Leptospirillum ferrodiazotrophum" (Group III) bacteria in acid mine drainage biofilms.</title>
        <authorList>
            <person name="Goltsman D.S."/>
            <person name="Denef V.J."/>
            <person name="Singer S.W."/>
            <person name="VerBerkmoes N.C."/>
            <person name="Lefsrud M."/>
            <person name="Mueller R.S."/>
            <person name="Dick G.J."/>
            <person name="Sun C.L."/>
            <person name="Wheeler K.E."/>
            <person name="Zemla A."/>
            <person name="Baker B.J."/>
            <person name="Hauser L."/>
            <person name="Land M."/>
            <person name="Shah M.B."/>
            <person name="Thelen M.P."/>
            <person name="Hettich R.L."/>
            <person name="Banfield J.F."/>
        </authorList>
    </citation>
    <scope>NUCLEOTIDE SEQUENCE [LARGE SCALE GENOMIC DNA]</scope>
</reference>
<gene>
    <name evidence="6" type="ORF">UBAL3_95450025</name>
</gene>
<dbReference type="Pfam" id="PF00196">
    <property type="entry name" value="GerE"/>
    <property type="match status" value="1"/>
</dbReference>
<evidence type="ECO:0000259" key="5">
    <source>
        <dbReference type="PROSITE" id="PS50110"/>
    </source>
</evidence>
<keyword evidence="2" id="KW-0238">DNA-binding</keyword>
<dbReference type="InterPro" id="IPR016032">
    <property type="entry name" value="Sig_transdc_resp-reg_C-effctor"/>
</dbReference>
<dbReference type="InterPro" id="IPR001789">
    <property type="entry name" value="Sig_transdc_resp-reg_receiver"/>
</dbReference>
<feature type="modified residue" description="4-aspartylphosphate" evidence="3">
    <location>
        <position position="64"/>
    </location>
</feature>
<dbReference type="PRINTS" id="PR00038">
    <property type="entry name" value="HTHLUXR"/>
</dbReference>
<evidence type="ECO:0000256" key="1">
    <source>
        <dbReference type="ARBA" id="ARBA00022553"/>
    </source>
</evidence>
<dbReference type="SUPFAM" id="SSF52172">
    <property type="entry name" value="CheY-like"/>
    <property type="match status" value="1"/>
</dbReference>
<evidence type="ECO:0000259" key="4">
    <source>
        <dbReference type="PROSITE" id="PS50043"/>
    </source>
</evidence>
<dbReference type="SUPFAM" id="SSF46894">
    <property type="entry name" value="C-terminal effector domain of the bipartite response regulators"/>
    <property type="match status" value="1"/>
</dbReference>
<dbReference type="GO" id="GO:0006355">
    <property type="term" value="P:regulation of DNA-templated transcription"/>
    <property type="evidence" value="ECO:0007669"/>
    <property type="project" value="InterPro"/>
</dbReference>
<dbReference type="InterPro" id="IPR000792">
    <property type="entry name" value="Tscrpt_reg_LuxR_C"/>
</dbReference>
<dbReference type="InterPro" id="IPR058245">
    <property type="entry name" value="NreC/VraR/RcsB-like_REC"/>
</dbReference>
<dbReference type="Gene3D" id="3.40.50.2300">
    <property type="match status" value="1"/>
</dbReference>
<dbReference type="InterPro" id="IPR011006">
    <property type="entry name" value="CheY-like_superfamily"/>
</dbReference>
<feature type="domain" description="HTH luxR-type" evidence="4">
    <location>
        <begin position="152"/>
        <end position="217"/>
    </location>
</feature>
<dbReference type="InterPro" id="IPR039420">
    <property type="entry name" value="WalR-like"/>
</dbReference>
<accession>C6I025</accession>
<organism evidence="6 7">
    <name type="scientific">Leptospirillum ferrodiazotrophum</name>
    <dbReference type="NCBI Taxonomy" id="412449"/>
    <lineage>
        <taxon>Bacteria</taxon>
        <taxon>Pseudomonadati</taxon>
        <taxon>Nitrospirota</taxon>
        <taxon>Nitrospiria</taxon>
        <taxon>Nitrospirales</taxon>
        <taxon>Nitrospiraceae</taxon>
        <taxon>Leptospirillum</taxon>
    </lineage>
</organism>
<protein>
    <submittedName>
        <fullName evidence="6">Two component transcriptional regulator, LuxR family</fullName>
    </submittedName>
</protein>
<name>C6I025_9BACT</name>
<keyword evidence="7" id="KW-1185">Reference proteome</keyword>